<proteinExistence type="inferred from homology"/>
<keyword evidence="5 11" id="KW-0436">Ligase</keyword>
<reference evidence="13 14" key="1">
    <citation type="submission" date="2016-11" db="EMBL/GenBank/DDBJ databases">
        <authorList>
            <person name="Jaros S."/>
            <person name="Januszkiewicz K."/>
            <person name="Wedrychowicz H."/>
        </authorList>
    </citation>
    <scope>NUCLEOTIDE SEQUENCE [LARGE SCALE GENOMIC DNA]</scope>
    <source>
        <strain evidence="13 14">DSM 18231</strain>
    </source>
</reference>
<dbReference type="AlphaFoldDB" id="A0A1M5U5I4"/>
<dbReference type="InterPro" id="IPR006194">
    <property type="entry name" value="Gly-tRNA-synth_heterodimer"/>
</dbReference>
<evidence type="ECO:0000256" key="11">
    <source>
        <dbReference type="HAMAP-Rule" id="MF_00255"/>
    </source>
</evidence>
<dbReference type="GO" id="GO:0005524">
    <property type="term" value="F:ATP binding"/>
    <property type="evidence" value="ECO:0007669"/>
    <property type="project" value="UniProtKB-UniRule"/>
</dbReference>
<dbReference type="RefSeq" id="WP_073303816.1">
    <property type="nucleotide sequence ID" value="NZ_FQXA01000011.1"/>
</dbReference>
<dbReference type="PRINTS" id="PR01045">
    <property type="entry name" value="TRNASYNTHGB"/>
</dbReference>
<dbReference type="GO" id="GO:0006420">
    <property type="term" value="P:arginyl-tRNA aminoacylation"/>
    <property type="evidence" value="ECO:0007669"/>
    <property type="project" value="InterPro"/>
</dbReference>
<dbReference type="Pfam" id="PF05746">
    <property type="entry name" value="DALR_1"/>
    <property type="match status" value="1"/>
</dbReference>
<keyword evidence="7 11" id="KW-0067">ATP-binding</keyword>
<evidence type="ECO:0000256" key="7">
    <source>
        <dbReference type="ARBA" id="ARBA00022840"/>
    </source>
</evidence>
<evidence type="ECO:0000256" key="1">
    <source>
        <dbReference type="ARBA" id="ARBA00004496"/>
    </source>
</evidence>
<evidence type="ECO:0000313" key="13">
    <source>
        <dbReference type="EMBL" id="SHH58116.1"/>
    </source>
</evidence>
<dbReference type="PANTHER" id="PTHR30075:SF2">
    <property type="entry name" value="GLYCINE--TRNA LIGASE, CHLOROPLASTIC_MITOCHONDRIAL 2"/>
    <property type="match status" value="1"/>
</dbReference>
<dbReference type="InterPro" id="IPR015944">
    <property type="entry name" value="Gly-tRNA-synth_bsu"/>
</dbReference>
<dbReference type="GO" id="GO:0004814">
    <property type="term" value="F:arginine-tRNA ligase activity"/>
    <property type="evidence" value="ECO:0007669"/>
    <property type="project" value="InterPro"/>
</dbReference>
<evidence type="ECO:0000256" key="5">
    <source>
        <dbReference type="ARBA" id="ARBA00022598"/>
    </source>
</evidence>
<keyword evidence="9 11" id="KW-0030">Aminoacyl-tRNA synthetase</keyword>
<keyword evidence="4 11" id="KW-0963">Cytoplasm</keyword>
<evidence type="ECO:0000256" key="8">
    <source>
        <dbReference type="ARBA" id="ARBA00022917"/>
    </source>
</evidence>
<dbReference type="GeneID" id="98636251"/>
<dbReference type="InterPro" id="IPR008909">
    <property type="entry name" value="DALR_anticod-bd"/>
</dbReference>
<dbReference type="GO" id="GO:0004820">
    <property type="term" value="F:glycine-tRNA ligase activity"/>
    <property type="evidence" value="ECO:0007669"/>
    <property type="project" value="UniProtKB-UniRule"/>
</dbReference>
<dbReference type="EC" id="6.1.1.14" evidence="11"/>
<keyword evidence="6 11" id="KW-0547">Nucleotide-binding</keyword>
<dbReference type="PANTHER" id="PTHR30075">
    <property type="entry name" value="GLYCYL-TRNA SYNTHETASE"/>
    <property type="match status" value="1"/>
</dbReference>
<dbReference type="NCBIfam" id="TIGR00211">
    <property type="entry name" value="glyS"/>
    <property type="match status" value="1"/>
</dbReference>
<dbReference type="SUPFAM" id="SSF109604">
    <property type="entry name" value="HD-domain/PDEase-like"/>
    <property type="match status" value="1"/>
</dbReference>
<comment type="similarity">
    <text evidence="2 11">Belongs to the class-II aminoacyl-tRNA synthetase family.</text>
</comment>
<protein>
    <recommendedName>
        <fullName evidence="11">Glycine--tRNA ligase beta subunit</fullName>
        <ecNumber evidence="11">6.1.1.14</ecNumber>
    </recommendedName>
    <alternativeName>
        <fullName evidence="11">Glycyl-tRNA synthetase beta subunit</fullName>
        <shortName evidence="11">GlyRS</shortName>
    </alternativeName>
</protein>
<name>A0A1M5U5I4_9GAMM</name>
<dbReference type="GO" id="GO:0005829">
    <property type="term" value="C:cytosol"/>
    <property type="evidence" value="ECO:0007669"/>
    <property type="project" value="TreeGrafter"/>
</dbReference>
<dbReference type="EMBL" id="FQXA01000011">
    <property type="protein sequence ID" value="SHH58116.1"/>
    <property type="molecule type" value="Genomic_DNA"/>
</dbReference>
<evidence type="ECO:0000256" key="3">
    <source>
        <dbReference type="ARBA" id="ARBA00011209"/>
    </source>
</evidence>
<comment type="subcellular location">
    <subcellularLocation>
        <location evidence="1 11">Cytoplasm</location>
    </subcellularLocation>
</comment>
<dbReference type="GO" id="GO:0006426">
    <property type="term" value="P:glycyl-tRNA aminoacylation"/>
    <property type="evidence" value="ECO:0007669"/>
    <property type="project" value="UniProtKB-UniRule"/>
</dbReference>
<dbReference type="PROSITE" id="PS50861">
    <property type="entry name" value="AA_TRNA_LIGASE_II_GLYAB"/>
    <property type="match status" value="1"/>
</dbReference>
<evidence type="ECO:0000256" key="10">
    <source>
        <dbReference type="ARBA" id="ARBA00047937"/>
    </source>
</evidence>
<organism evidence="13 14">
    <name type="scientific">Stutzerimonas xanthomarina DSM 18231</name>
    <dbReference type="NCBI Taxonomy" id="1403346"/>
    <lineage>
        <taxon>Bacteria</taxon>
        <taxon>Pseudomonadati</taxon>
        <taxon>Pseudomonadota</taxon>
        <taxon>Gammaproteobacteria</taxon>
        <taxon>Pseudomonadales</taxon>
        <taxon>Pseudomonadaceae</taxon>
        <taxon>Stutzerimonas</taxon>
    </lineage>
</organism>
<evidence type="ECO:0000259" key="12">
    <source>
        <dbReference type="Pfam" id="PF05746"/>
    </source>
</evidence>
<sequence length="684" mass="75316">MSALDFLVELGTEELPPKALGKLSDAFRTGIEKGLKDAGLKHGRVQAFAAPRRLAVLIEQLDTEQPDRSINLDGPPLQAAFDAEGEPTQAALGFARKCGVDLAEVDRSGPKLRYSRSIPGQATAELLPAIVETSLNELPIPKRMRWAARKEEFVRPTQWLVMLFGEQVIDCTILTQRAGRESRGHRFHSPNPVRISKPTSYLEDLRGAHVIADFAERRELIAKRVEQLAGEQSGSAIVPPALLDEVTALVEWPVPLVCSFEERFLDVPQEALITTMQDNQKYFCLLDANGKLLPRFITVANIESKDPAQIVAGNEKVVRPRLTDAEFFFKQDKKQKLDSFNERLKNVVFQAQLGTVYDKAVRVSRLAAFIAERTEGNAQWAARAGLLSKCDLATEMVGEFPEMQGIAGYYYAANDGEPTDVALALNEQYMPRGAGAELPSTHTGAILAVADKLDTLVGIFGIGMLPTGSKDPYALRRAALGILRILIEKRLDLDLVAAVRFSISQFGGQVKTEGLADQVLDFIFDRLRARYEDEGVEVASYLSVRAVQPGSALDFDQRVQAVQAFRNLPEAEALAAANKRVSNLLSKFEAKLPETIEPRYFDNATEFSLYSALQQAEQAVQPLAAGRQYREALERLAHLRGPVDAFFEAVLVNAEDASVRANRYALLARLRGLFLGVADISALG</sequence>
<comment type="catalytic activity">
    <reaction evidence="10 11">
        <text>tRNA(Gly) + glycine + ATP = glycyl-tRNA(Gly) + AMP + diphosphate</text>
        <dbReference type="Rhea" id="RHEA:16013"/>
        <dbReference type="Rhea" id="RHEA-COMP:9664"/>
        <dbReference type="Rhea" id="RHEA-COMP:9683"/>
        <dbReference type="ChEBI" id="CHEBI:30616"/>
        <dbReference type="ChEBI" id="CHEBI:33019"/>
        <dbReference type="ChEBI" id="CHEBI:57305"/>
        <dbReference type="ChEBI" id="CHEBI:78442"/>
        <dbReference type="ChEBI" id="CHEBI:78522"/>
        <dbReference type="ChEBI" id="CHEBI:456215"/>
        <dbReference type="EC" id="6.1.1.14"/>
    </reaction>
</comment>
<comment type="subunit">
    <text evidence="3 11">Tetramer of two alpha and two beta subunits.</text>
</comment>
<evidence type="ECO:0000256" key="4">
    <source>
        <dbReference type="ARBA" id="ARBA00022490"/>
    </source>
</evidence>
<keyword evidence="8 11" id="KW-0648">Protein biosynthesis</keyword>
<dbReference type="Proteomes" id="UP000184000">
    <property type="component" value="Unassembled WGS sequence"/>
</dbReference>
<evidence type="ECO:0000256" key="6">
    <source>
        <dbReference type="ARBA" id="ARBA00022741"/>
    </source>
</evidence>
<evidence type="ECO:0000256" key="9">
    <source>
        <dbReference type="ARBA" id="ARBA00023146"/>
    </source>
</evidence>
<evidence type="ECO:0000256" key="2">
    <source>
        <dbReference type="ARBA" id="ARBA00008226"/>
    </source>
</evidence>
<feature type="domain" description="DALR anticodon binding" evidence="12">
    <location>
        <begin position="576"/>
        <end position="670"/>
    </location>
</feature>
<gene>
    <name evidence="11" type="primary">glyS</name>
    <name evidence="13" type="ORF">SAMN02744645_0109</name>
</gene>
<dbReference type="HAMAP" id="MF_00255">
    <property type="entry name" value="Gly_tRNA_synth_beta"/>
    <property type="match status" value="1"/>
</dbReference>
<evidence type="ECO:0000313" key="14">
    <source>
        <dbReference type="Proteomes" id="UP000184000"/>
    </source>
</evidence>
<dbReference type="Pfam" id="PF02092">
    <property type="entry name" value="tRNA_synt_2f"/>
    <property type="match status" value="1"/>
</dbReference>
<accession>A0A1M5U5I4</accession>